<name>A0AAD6T243_9AGAR</name>
<keyword evidence="3" id="KW-1185">Reference proteome</keyword>
<accession>A0AAD6T243</accession>
<evidence type="ECO:0000313" key="2">
    <source>
        <dbReference type="EMBL" id="KAJ7038008.1"/>
    </source>
</evidence>
<dbReference type="AlphaFoldDB" id="A0AAD6T243"/>
<feature type="region of interest" description="Disordered" evidence="1">
    <location>
        <begin position="394"/>
        <end position="415"/>
    </location>
</feature>
<comment type="caution">
    <text evidence="2">The sequence shown here is derived from an EMBL/GenBank/DDBJ whole genome shotgun (WGS) entry which is preliminary data.</text>
</comment>
<feature type="compositionally biased region" description="Polar residues" evidence="1">
    <location>
        <begin position="1"/>
        <end position="13"/>
    </location>
</feature>
<dbReference type="Proteomes" id="UP001218188">
    <property type="component" value="Unassembled WGS sequence"/>
</dbReference>
<proteinExistence type="predicted"/>
<sequence>MAVSSSRSNTSYNGRGWSPTAPFSVEEEPYDAKRPPTSFSGLPHHASSLQPPDFLPPASSARTLCQKSIPVQSPVAKKWVTPADVRACFPSFKVNQTIKINILDVVGKTLALHVLANDEIKAQEPLTVYVHRRLSSTPCQIIWHSLRRTDGSHNVYIALEAFEVASAEFSDKISVSQNALPAALKGKLESFIQLSVLSMLKCCCSMANPRSANALITGSYQPLGTRRSSFFSNYGFPDTTFSYINAISAQQSLPPDDVVDLVIQRVDQTTLDKIHNSRWINGVDLDPHPWDPSPRPSFSKRPFLPPGTISLPLLLQPAAPALNASFGGRCLFAKDGKTGVLVLACVMQSETDPLDQQRRRLHLRCGYFICPASWLHRIVCTIAPEDSTQCEFREDQIIGPKNTEPGLIRKQEQPP</sequence>
<reference evidence="2" key="1">
    <citation type="submission" date="2023-03" db="EMBL/GenBank/DDBJ databases">
        <title>Massive genome expansion in bonnet fungi (Mycena s.s.) driven by repeated elements and novel gene families across ecological guilds.</title>
        <authorList>
            <consortium name="Lawrence Berkeley National Laboratory"/>
            <person name="Harder C.B."/>
            <person name="Miyauchi S."/>
            <person name="Viragh M."/>
            <person name="Kuo A."/>
            <person name="Thoen E."/>
            <person name="Andreopoulos B."/>
            <person name="Lu D."/>
            <person name="Skrede I."/>
            <person name="Drula E."/>
            <person name="Henrissat B."/>
            <person name="Morin E."/>
            <person name="Kohler A."/>
            <person name="Barry K."/>
            <person name="LaButti K."/>
            <person name="Morin E."/>
            <person name="Salamov A."/>
            <person name="Lipzen A."/>
            <person name="Mereny Z."/>
            <person name="Hegedus B."/>
            <person name="Baldrian P."/>
            <person name="Stursova M."/>
            <person name="Weitz H."/>
            <person name="Taylor A."/>
            <person name="Grigoriev I.V."/>
            <person name="Nagy L.G."/>
            <person name="Martin F."/>
            <person name="Kauserud H."/>
        </authorList>
    </citation>
    <scope>NUCLEOTIDE SEQUENCE</scope>
    <source>
        <strain evidence="2">CBHHK200</strain>
    </source>
</reference>
<protein>
    <submittedName>
        <fullName evidence="2">Uncharacterized protein</fullName>
    </submittedName>
</protein>
<gene>
    <name evidence="2" type="ORF">C8F04DRAFT_1180114</name>
</gene>
<organism evidence="2 3">
    <name type="scientific">Mycena alexandri</name>
    <dbReference type="NCBI Taxonomy" id="1745969"/>
    <lineage>
        <taxon>Eukaryota</taxon>
        <taxon>Fungi</taxon>
        <taxon>Dikarya</taxon>
        <taxon>Basidiomycota</taxon>
        <taxon>Agaricomycotina</taxon>
        <taxon>Agaricomycetes</taxon>
        <taxon>Agaricomycetidae</taxon>
        <taxon>Agaricales</taxon>
        <taxon>Marasmiineae</taxon>
        <taxon>Mycenaceae</taxon>
        <taxon>Mycena</taxon>
    </lineage>
</organism>
<dbReference type="EMBL" id="JARJCM010000034">
    <property type="protein sequence ID" value="KAJ7038008.1"/>
    <property type="molecule type" value="Genomic_DNA"/>
</dbReference>
<feature type="region of interest" description="Disordered" evidence="1">
    <location>
        <begin position="1"/>
        <end position="53"/>
    </location>
</feature>
<evidence type="ECO:0000313" key="3">
    <source>
        <dbReference type="Proteomes" id="UP001218188"/>
    </source>
</evidence>
<evidence type="ECO:0000256" key="1">
    <source>
        <dbReference type="SAM" id="MobiDB-lite"/>
    </source>
</evidence>